<proteinExistence type="inferred from homology"/>
<dbReference type="InterPro" id="IPR036250">
    <property type="entry name" value="AcylCo_DH-like_C"/>
</dbReference>
<dbReference type="PROSITE" id="PS00072">
    <property type="entry name" value="ACYL_COA_DH_1"/>
    <property type="match status" value="1"/>
</dbReference>
<dbReference type="InterPro" id="IPR013786">
    <property type="entry name" value="AcylCoA_DH/ox_N"/>
</dbReference>
<feature type="domain" description="Acyl-CoA dehydrogenase/oxidase N-terminal" evidence="11">
    <location>
        <begin position="44"/>
        <end position="153"/>
    </location>
</feature>
<evidence type="ECO:0000256" key="4">
    <source>
        <dbReference type="ARBA" id="ARBA00022630"/>
    </source>
</evidence>
<reference evidence="12 13" key="1">
    <citation type="submission" date="2021-04" db="EMBL/GenBank/DDBJ databases">
        <authorList>
            <person name="Bliznina A."/>
        </authorList>
    </citation>
    <scope>NUCLEOTIDE SEQUENCE [LARGE SCALE GENOMIC DNA]</scope>
</reference>
<keyword evidence="6" id="KW-0809">Transit peptide</keyword>
<dbReference type="Gene3D" id="1.10.540.10">
    <property type="entry name" value="Acyl-CoA dehydrogenase/oxidase, N-terminal domain"/>
    <property type="match status" value="1"/>
</dbReference>
<keyword evidence="8" id="KW-0560">Oxidoreductase</keyword>
<evidence type="ECO:0000256" key="8">
    <source>
        <dbReference type="RuleBase" id="RU362125"/>
    </source>
</evidence>
<dbReference type="InterPro" id="IPR009075">
    <property type="entry name" value="AcylCo_DH/oxidase_C"/>
</dbReference>
<keyword evidence="4 8" id="KW-0285">Flavoprotein</keyword>
<dbReference type="SUPFAM" id="SSF56645">
    <property type="entry name" value="Acyl-CoA dehydrogenase NM domain-like"/>
    <property type="match status" value="1"/>
</dbReference>
<evidence type="ECO:0000256" key="6">
    <source>
        <dbReference type="ARBA" id="ARBA00022946"/>
    </source>
</evidence>
<evidence type="ECO:0000313" key="13">
    <source>
        <dbReference type="Proteomes" id="UP001158576"/>
    </source>
</evidence>
<dbReference type="Pfam" id="PF00441">
    <property type="entry name" value="Acyl-CoA_dh_1"/>
    <property type="match status" value="1"/>
</dbReference>
<protein>
    <recommendedName>
        <fullName evidence="3">short-chain acyl-CoA dehydrogenase</fullName>
        <ecNumber evidence="3">1.3.8.1</ecNumber>
    </recommendedName>
    <alternativeName>
        <fullName evidence="7">Butyryl-CoA dehydrogenase</fullName>
    </alternativeName>
</protein>
<evidence type="ECO:0000256" key="3">
    <source>
        <dbReference type="ARBA" id="ARBA00012046"/>
    </source>
</evidence>
<dbReference type="Pfam" id="PF02770">
    <property type="entry name" value="Acyl-CoA_dh_M"/>
    <property type="match status" value="1"/>
</dbReference>
<evidence type="ECO:0000313" key="12">
    <source>
        <dbReference type="EMBL" id="CAG5109409.1"/>
    </source>
</evidence>
<evidence type="ECO:0000259" key="11">
    <source>
        <dbReference type="Pfam" id="PF02771"/>
    </source>
</evidence>
<dbReference type="SUPFAM" id="SSF47203">
    <property type="entry name" value="Acyl-CoA dehydrogenase C-terminal domain-like"/>
    <property type="match status" value="1"/>
</dbReference>
<dbReference type="EC" id="1.3.8.1" evidence="3"/>
<feature type="domain" description="Acyl-CoA dehydrogenase/oxidase C-terminal" evidence="9">
    <location>
        <begin position="284"/>
        <end position="432"/>
    </location>
</feature>
<name>A0ABN7SVR8_OIKDI</name>
<evidence type="ECO:0000256" key="5">
    <source>
        <dbReference type="ARBA" id="ARBA00022827"/>
    </source>
</evidence>
<keyword evidence="13" id="KW-1185">Reference proteome</keyword>
<dbReference type="InterPro" id="IPR006091">
    <property type="entry name" value="Acyl-CoA_Oxase/DH_mid-dom"/>
</dbReference>
<evidence type="ECO:0000259" key="9">
    <source>
        <dbReference type="Pfam" id="PF00441"/>
    </source>
</evidence>
<accession>A0ABN7SVR8</accession>
<dbReference type="EMBL" id="OU015567">
    <property type="protein sequence ID" value="CAG5109409.1"/>
    <property type="molecule type" value="Genomic_DNA"/>
</dbReference>
<keyword evidence="5 8" id="KW-0274">FAD</keyword>
<organism evidence="12 13">
    <name type="scientific">Oikopleura dioica</name>
    <name type="common">Tunicate</name>
    <dbReference type="NCBI Taxonomy" id="34765"/>
    <lineage>
        <taxon>Eukaryota</taxon>
        <taxon>Metazoa</taxon>
        <taxon>Chordata</taxon>
        <taxon>Tunicata</taxon>
        <taxon>Appendicularia</taxon>
        <taxon>Copelata</taxon>
        <taxon>Oikopleuridae</taxon>
        <taxon>Oikopleura</taxon>
    </lineage>
</organism>
<feature type="domain" description="Acyl-CoA oxidase/dehydrogenase middle" evidence="10">
    <location>
        <begin position="157"/>
        <end position="234"/>
    </location>
</feature>
<evidence type="ECO:0000256" key="1">
    <source>
        <dbReference type="ARBA" id="ARBA00001974"/>
    </source>
</evidence>
<dbReference type="InterPro" id="IPR037069">
    <property type="entry name" value="AcylCoA_DH/ox_N_sf"/>
</dbReference>
<dbReference type="PANTHER" id="PTHR43884:SF12">
    <property type="entry name" value="ISOVALERYL-COA DEHYDROGENASE, MITOCHONDRIAL-RELATED"/>
    <property type="match status" value="1"/>
</dbReference>
<dbReference type="Proteomes" id="UP001158576">
    <property type="component" value="Chromosome 2"/>
</dbReference>
<dbReference type="InterPro" id="IPR046373">
    <property type="entry name" value="Acyl-CoA_Oxase/DH_mid-dom_sf"/>
</dbReference>
<comment type="cofactor">
    <cofactor evidence="1 8">
        <name>FAD</name>
        <dbReference type="ChEBI" id="CHEBI:57692"/>
    </cofactor>
</comment>
<dbReference type="Gene3D" id="2.40.110.10">
    <property type="entry name" value="Butyryl-CoA Dehydrogenase, subunit A, domain 2"/>
    <property type="match status" value="1"/>
</dbReference>
<dbReference type="InterPro" id="IPR009100">
    <property type="entry name" value="AcylCoA_DH/oxidase_NM_dom_sf"/>
</dbReference>
<evidence type="ECO:0000256" key="2">
    <source>
        <dbReference type="ARBA" id="ARBA00009347"/>
    </source>
</evidence>
<dbReference type="InterPro" id="IPR006089">
    <property type="entry name" value="Acyl-CoA_DH_CS"/>
</dbReference>
<evidence type="ECO:0000256" key="7">
    <source>
        <dbReference type="ARBA" id="ARBA00031895"/>
    </source>
</evidence>
<dbReference type="PANTHER" id="PTHR43884">
    <property type="entry name" value="ACYL-COA DEHYDROGENASE"/>
    <property type="match status" value="1"/>
</dbReference>
<dbReference type="Gene3D" id="1.20.140.10">
    <property type="entry name" value="Butyryl-CoA Dehydrogenase, subunit A, domain 3"/>
    <property type="match status" value="1"/>
</dbReference>
<evidence type="ECO:0000259" key="10">
    <source>
        <dbReference type="Pfam" id="PF02770"/>
    </source>
</evidence>
<dbReference type="Pfam" id="PF02771">
    <property type="entry name" value="Acyl-CoA_dh_N"/>
    <property type="match status" value="1"/>
</dbReference>
<sequence>MLRQLSRSTRYLNSSAQLSSRLHNWQSDKLTDIGTGVNYDSDMDIFREQCRKFWASIPQERVEKWDNDHQPDAEIWKEAGAAGLLCIDSPAEYGGIGAQFEYSMVACEEQAYAGPKFYGPGFGLHSGIVAPYITSFGTEEQKHKYIPSMTTGETISCIGMTEPSGGSDLQAMKTNAVRDGNDWILNGSKTFISNGTLANLGLIAARTNKEGKAAHGISLFLVDTREHKGFNKGKNLRQVFFLIKSRLRIFFRKIGQHTYDTAELFFDNVRLPASALLGEEEGLNKGFYMMMNELPRERVGCALEACARLEGAFERTREYTLERKAFGSPLSHKQVIKHSMAEIKTEIVTVRLLADECVRLYAKGELDNETASMLKLYATEKYVSCVSKLLQHWGGWGYMWEYDIAKEYAGARVFSIYAGTSEIMKELISRNIYPRK</sequence>
<comment type="similarity">
    <text evidence="2 8">Belongs to the acyl-CoA dehydrogenase family.</text>
</comment>
<gene>
    <name evidence="12" type="ORF">OKIOD_LOCUS12719</name>
</gene>